<feature type="transmembrane region" description="Helical" evidence="1">
    <location>
        <begin position="46"/>
        <end position="68"/>
    </location>
</feature>
<keyword evidence="3" id="KW-1185">Reference proteome</keyword>
<keyword evidence="1" id="KW-0472">Membrane</keyword>
<evidence type="ECO:0000256" key="1">
    <source>
        <dbReference type="SAM" id="Phobius"/>
    </source>
</evidence>
<dbReference type="Pfam" id="PF11755">
    <property type="entry name" value="DUF3311"/>
    <property type="match status" value="1"/>
</dbReference>
<protein>
    <submittedName>
        <fullName evidence="2">DUF3311 domain-containing protein</fullName>
    </submittedName>
</protein>
<accession>A0A5M6D3G5</accession>
<dbReference type="Proteomes" id="UP000324479">
    <property type="component" value="Unassembled WGS sequence"/>
</dbReference>
<evidence type="ECO:0000313" key="3">
    <source>
        <dbReference type="Proteomes" id="UP000324479"/>
    </source>
</evidence>
<sequence length="89" mass="9872">MNRSSRQGASGVWIIAALVLLLLILHQDNWFWTDDTLVFGFLPIGLLWHAGISIGASLTWALATVIAWPIDEDVERKLVAEVEEDEVAS</sequence>
<keyword evidence="1" id="KW-0812">Transmembrane</keyword>
<gene>
    <name evidence="2" type="ORF">FYK55_16875</name>
</gene>
<keyword evidence="1" id="KW-1133">Transmembrane helix</keyword>
<dbReference type="InterPro" id="IPR021741">
    <property type="entry name" value="DUF3311"/>
</dbReference>
<dbReference type="RefSeq" id="WP_150077607.1">
    <property type="nucleotide sequence ID" value="NZ_VWOX01000009.1"/>
</dbReference>
<comment type="caution">
    <text evidence="2">The sequence shown here is derived from an EMBL/GenBank/DDBJ whole genome shotgun (WGS) entry which is preliminary data.</text>
</comment>
<dbReference type="EMBL" id="VWOX01000009">
    <property type="protein sequence ID" value="KAA5541873.1"/>
    <property type="molecule type" value="Genomic_DNA"/>
</dbReference>
<proteinExistence type="predicted"/>
<organism evidence="2 3">
    <name type="scientific">Roseiconus nitratireducens</name>
    <dbReference type="NCBI Taxonomy" id="2605748"/>
    <lineage>
        <taxon>Bacteria</taxon>
        <taxon>Pseudomonadati</taxon>
        <taxon>Planctomycetota</taxon>
        <taxon>Planctomycetia</taxon>
        <taxon>Pirellulales</taxon>
        <taxon>Pirellulaceae</taxon>
        <taxon>Roseiconus</taxon>
    </lineage>
</organism>
<dbReference type="AlphaFoldDB" id="A0A5M6D3G5"/>
<feature type="transmembrane region" description="Helical" evidence="1">
    <location>
        <begin position="7"/>
        <end position="26"/>
    </location>
</feature>
<name>A0A5M6D3G5_9BACT</name>
<reference evidence="2 3" key="1">
    <citation type="submission" date="2019-08" db="EMBL/GenBank/DDBJ databases">
        <authorList>
            <person name="Dhanesh K."/>
            <person name="Kumar G."/>
            <person name="Sasikala C."/>
            <person name="Venkata Ramana C."/>
        </authorList>
    </citation>
    <scope>NUCLEOTIDE SEQUENCE [LARGE SCALE GENOMIC DNA]</scope>
    <source>
        <strain evidence="2 3">JC645</strain>
    </source>
</reference>
<evidence type="ECO:0000313" key="2">
    <source>
        <dbReference type="EMBL" id="KAA5541873.1"/>
    </source>
</evidence>